<name>A0A3M6UCW5_POCDA</name>
<dbReference type="STRING" id="46731.A0A3M6UCW5"/>
<evidence type="ECO:0000256" key="7">
    <source>
        <dbReference type="ARBA" id="ARBA00023319"/>
    </source>
</evidence>
<dbReference type="Pfam" id="PF07714">
    <property type="entry name" value="PK_Tyr_Ser-Thr"/>
    <property type="match status" value="2"/>
</dbReference>
<evidence type="ECO:0000313" key="13">
    <source>
        <dbReference type="Proteomes" id="UP000275408"/>
    </source>
</evidence>
<dbReference type="InterPro" id="IPR003599">
    <property type="entry name" value="Ig_sub"/>
</dbReference>
<dbReference type="GO" id="GO:0043235">
    <property type="term" value="C:receptor complex"/>
    <property type="evidence" value="ECO:0007669"/>
    <property type="project" value="TreeGrafter"/>
</dbReference>
<feature type="domain" description="Ig-like" evidence="11">
    <location>
        <begin position="249"/>
        <end position="321"/>
    </location>
</feature>
<evidence type="ECO:0000256" key="2">
    <source>
        <dbReference type="ARBA" id="ARBA00022692"/>
    </source>
</evidence>
<dbReference type="GO" id="GO:0005886">
    <property type="term" value="C:plasma membrane"/>
    <property type="evidence" value="ECO:0007669"/>
    <property type="project" value="TreeGrafter"/>
</dbReference>
<dbReference type="Pfam" id="PF13895">
    <property type="entry name" value="Ig_2"/>
    <property type="match status" value="1"/>
</dbReference>
<evidence type="ECO:0000256" key="4">
    <source>
        <dbReference type="ARBA" id="ARBA00023136"/>
    </source>
</evidence>
<dbReference type="InterPro" id="IPR011009">
    <property type="entry name" value="Kinase-like_dom_sf"/>
</dbReference>
<dbReference type="SMART" id="SM00409">
    <property type="entry name" value="IG"/>
    <property type="match status" value="4"/>
</dbReference>
<dbReference type="PRINTS" id="PR00109">
    <property type="entry name" value="TYRKINASE"/>
</dbReference>
<gene>
    <name evidence="12" type="ORF">pdam_00014831</name>
</gene>
<keyword evidence="2 9" id="KW-0812">Transmembrane</keyword>
<proteinExistence type="predicted"/>
<evidence type="ECO:0000259" key="10">
    <source>
        <dbReference type="PROSITE" id="PS50011"/>
    </source>
</evidence>
<dbReference type="PIRSF" id="PIRSF000615">
    <property type="entry name" value="TyrPK_CSF1-R"/>
    <property type="match status" value="1"/>
</dbReference>
<comment type="caution">
    <text evidence="12">The sequence shown here is derived from an EMBL/GenBank/DDBJ whole genome shotgun (WGS) entry which is preliminary data.</text>
</comment>
<keyword evidence="6" id="KW-0325">Glycoprotein</keyword>
<dbReference type="InterPro" id="IPR013783">
    <property type="entry name" value="Ig-like_fold"/>
</dbReference>
<dbReference type="Pfam" id="PF13927">
    <property type="entry name" value="Ig_3"/>
    <property type="match status" value="2"/>
</dbReference>
<dbReference type="PANTHER" id="PTHR24416">
    <property type="entry name" value="TYROSINE-PROTEIN KINASE RECEPTOR"/>
    <property type="match status" value="1"/>
</dbReference>
<organism evidence="12 13">
    <name type="scientific">Pocillopora damicornis</name>
    <name type="common">Cauliflower coral</name>
    <name type="synonym">Millepora damicornis</name>
    <dbReference type="NCBI Taxonomy" id="46731"/>
    <lineage>
        <taxon>Eukaryota</taxon>
        <taxon>Metazoa</taxon>
        <taxon>Cnidaria</taxon>
        <taxon>Anthozoa</taxon>
        <taxon>Hexacorallia</taxon>
        <taxon>Scleractinia</taxon>
        <taxon>Astrocoeniina</taxon>
        <taxon>Pocilloporidae</taxon>
        <taxon>Pocillopora</taxon>
    </lineage>
</organism>
<dbReference type="InterPro" id="IPR017441">
    <property type="entry name" value="Protein_kinase_ATP_BS"/>
</dbReference>
<feature type="binding site" evidence="8">
    <location>
        <position position="598"/>
    </location>
    <ligand>
        <name>ATP</name>
        <dbReference type="ChEBI" id="CHEBI:30616"/>
    </ligand>
</feature>
<keyword evidence="8" id="KW-0067">ATP-binding</keyword>
<dbReference type="EMBL" id="RCHS01001764">
    <property type="protein sequence ID" value="RMX51502.1"/>
    <property type="molecule type" value="Genomic_DNA"/>
</dbReference>
<feature type="domain" description="Ig-like" evidence="11">
    <location>
        <begin position="85"/>
        <end position="157"/>
    </location>
</feature>
<dbReference type="SUPFAM" id="SSF48726">
    <property type="entry name" value="Immunoglobulin"/>
    <property type="match status" value="4"/>
</dbReference>
<dbReference type="PROSITE" id="PS50835">
    <property type="entry name" value="IG_LIKE"/>
    <property type="match status" value="3"/>
</dbReference>
<dbReference type="InterPro" id="IPR000719">
    <property type="entry name" value="Prot_kinase_dom"/>
</dbReference>
<reference evidence="12 13" key="1">
    <citation type="journal article" date="2018" name="Sci. Rep.">
        <title>Comparative analysis of the Pocillopora damicornis genome highlights role of immune system in coral evolution.</title>
        <authorList>
            <person name="Cunning R."/>
            <person name="Bay R.A."/>
            <person name="Gillette P."/>
            <person name="Baker A.C."/>
            <person name="Traylor-Knowles N."/>
        </authorList>
    </citation>
    <scope>NUCLEOTIDE SEQUENCE [LARGE SCALE GENOMIC DNA]</scope>
    <source>
        <strain evidence="12">RSMAS</strain>
        <tissue evidence="12">Whole animal</tissue>
    </source>
</reference>
<feature type="transmembrane region" description="Helical" evidence="9">
    <location>
        <begin position="457"/>
        <end position="480"/>
    </location>
</feature>
<dbReference type="AlphaFoldDB" id="A0A3M6UCW5"/>
<evidence type="ECO:0000256" key="3">
    <source>
        <dbReference type="ARBA" id="ARBA00022989"/>
    </source>
</evidence>
<evidence type="ECO:0000313" key="12">
    <source>
        <dbReference type="EMBL" id="RMX51502.1"/>
    </source>
</evidence>
<dbReference type="InterPro" id="IPR007110">
    <property type="entry name" value="Ig-like_dom"/>
</dbReference>
<dbReference type="SMART" id="SM00408">
    <property type="entry name" value="IGc2"/>
    <property type="match status" value="4"/>
</dbReference>
<feature type="domain" description="Ig-like" evidence="11">
    <location>
        <begin position="161"/>
        <end position="247"/>
    </location>
</feature>
<dbReference type="InterPro" id="IPR050122">
    <property type="entry name" value="RTK"/>
</dbReference>
<dbReference type="InterPro" id="IPR001245">
    <property type="entry name" value="Ser-Thr/Tyr_kinase_cat_dom"/>
</dbReference>
<evidence type="ECO:0000256" key="5">
    <source>
        <dbReference type="ARBA" id="ARBA00023157"/>
    </source>
</evidence>
<dbReference type="PROSITE" id="PS00107">
    <property type="entry name" value="PROTEIN_KINASE_ATP"/>
    <property type="match status" value="1"/>
</dbReference>
<dbReference type="OrthoDB" id="10434706at2759"/>
<comment type="subcellular location">
    <subcellularLocation>
        <location evidence="1">Membrane</location>
        <topology evidence="1">Single-pass membrane protein</topology>
    </subcellularLocation>
</comment>
<dbReference type="Gene3D" id="2.60.40.10">
    <property type="entry name" value="Immunoglobulins"/>
    <property type="match status" value="4"/>
</dbReference>
<evidence type="ECO:0000256" key="8">
    <source>
        <dbReference type="PROSITE-ProRule" id="PRU10141"/>
    </source>
</evidence>
<evidence type="ECO:0000256" key="6">
    <source>
        <dbReference type="ARBA" id="ARBA00023180"/>
    </source>
</evidence>
<dbReference type="Gene3D" id="1.10.510.10">
    <property type="entry name" value="Transferase(Phosphotransferase) domain 1"/>
    <property type="match status" value="1"/>
</dbReference>
<keyword evidence="5" id="KW-1015">Disulfide bond</keyword>
<dbReference type="FunFam" id="1.10.510.10:FF:001346">
    <property type="entry name" value="Uncharacterized protein"/>
    <property type="match status" value="1"/>
</dbReference>
<keyword evidence="3 9" id="KW-1133">Transmembrane helix</keyword>
<dbReference type="PANTHER" id="PTHR24416:SF621">
    <property type="entry name" value="TYROSINE KINASE RECEPTOR CAD96CA"/>
    <property type="match status" value="1"/>
</dbReference>
<keyword evidence="7" id="KW-0393">Immunoglobulin domain</keyword>
<accession>A0A3M6UCW5</accession>
<feature type="domain" description="Protein kinase" evidence="10">
    <location>
        <begin position="564"/>
        <end position="751"/>
    </location>
</feature>
<evidence type="ECO:0000256" key="1">
    <source>
        <dbReference type="ARBA" id="ARBA00004167"/>
    </source>
</evidence>
<dbReference type="GO" id="GO:0005524">
    <property type="term" value="F:ATP binding"/>
    <property type="evidence" value="ECO:0007669"/>
    <property type="project" value="UniProtKB-UniRule"/>
</dbReference>
<dbReference type="InterPro" id="IPR036179">
    <property type="entry name" value="Ig-like_dom_sf"/>
</dbReference>
<dbReference type="GO" id="GO:0004714">
    <property type="term" value="F:transmembrane receptor protein tyrosine kinase activity"/>
    <property type="evidence" value="ECO:0007669"/>
    <property type="project" value="TreeGrafter"/>
</dbReference>
<dbReference type="Proteomes" id="UP000275408">
    <property type="component" value="Unassembled WGS sequence"/>
</dbReference>
<evidence type="ECO:0000259" key="11">
    <source>
        <dbReference type="PROSITE" id="PS50835"/>
    </source>
</evidence>
<dbReference type="InterPro" id="IPR003598">
    <property type="entry name" value="Ig_sub2"/>
</dbReference>
<dbReference type="Gene3D" id="3.30.200.20">
    <property type="entry name" value="Phosphorylase Kinase, domain 1"/>
    <property type="match status" value="1"/>
</dbReference>
<keyword evidence="13" id="KW-1185">Reference proteome</keyword>
<dbReference type="GO" id="GO:0007169">
    <property type="term" value="P:cell surface receptor protein tyrosine kinase signaling pathway"/>
    <property type="evidence" value="ECO:0007669"/>
    <property type="project" value="TreeGrafter"/>
</dbReference>
<protein>
    <recommendedName>
        <fullName evidence="14">Receptor protein-tyrosine kinase</fullName>
    </recommendedName>
</protein>
<dbReference type="SUPFAM" id="SSF56112">
    <property type="entry name" value="Protein kinase-like (PK-like)"/>
    <property type="match status" value="1"/>
</dbReference>
<keyword evidence="8" id="KW-0547">Nucleotide-binding</keyword>
<keyword evidence="4 9" id="KW-0472">Membrane</keyword>
<evidence type="ECO:0008006" key="14">
    <source>
        <dbReference type="Google" id="ProtNLM"/>
    </source>
</evidence>
<evidence type="ECO:0000256" key="9">
    <source>
        <dbReference type="SAM" id="Phobius"/>
    </source>
</evidence>
<dbReference type="PROSITE" id="PS50011">
    <property type="entry name" value="PROTEIN_KINASE_DOM"/>
    <property type="match status" value="1"/>
</dbReference>
<sequence>MTNLTIESNPKNTTVLLNSSLTLLCVTNANPPAVYHLYLNETYISNSSSGVFNITFEGDGVYTCVPLNVFGTGSNDTLNFVVVVPPCAEISNKTSVAALGESLNFTCTASGKPKPRIAWTKVGSSEVISHALQVTVNVSRPGTEDNMIQYQCTASNGVGTPAIATVNVTVQFSPEKVTIVEGNKLLLTCNASGEPEPSISWTRIGSSNVLSVSPSLTIVNVSRPGTADSMIQYQCTASNGVDPAVITNPGIETFNMKSGEIVSFLCLGDGNPTPTITWTMRDGVIDWKSVNDPRNVTFVVKAYSSGWYLCTVENKMNAAFKWFRLVVNDAKFSLKLTVTNRDCNNNLQETLQQLPSKVGDVLEKDVSELKAIEVKSYKCGSLTVYFSLEFSRNVDINEVLSVLNNAAVPGVKSFGDFSVDPESIRVIPDDEIPSELPTGTNKEPTDIKTCVCSCKDVLLGSIIGVLLLIIFIFIIYVVWLHKRETARKPRTNEDDGGVYDNEFALKELEPSCPDSSHFIQPHSEYMDLRQASADKTTMPTVSQIGDYAPLHPSTRLWEVPRDHVTIDKIVGKGAFGQVAKGKVVELRGRPGLTTVAIKMLKSNASESDKRDLMKELETMKQLKPHPHVIKLLGCVMESVIQFLEVFLLSLRWSYGVVLYEIFTIGGSPYPRMDGKKIANLLQQGYRMPKPQHVDDKLYEIMMKCWQDDPKRRPTFIDLRNQLKGMETSHKRLINMRMYDNKLYGNIEDLVE</sequence>